<dbReference type="InterPro" id="IPR000250">
    <property type="entry name" value="Peptidase_G1"/>
</dbReference>
<dbReference type="GO" id="GO:0006508">
    <property type="term" value="P:proteolysis"/>
    <property type="evidence" value="ECO:0007669"/>
    <property type="project" value="InterPro"/>
</dbReference>
<dbReference type="Pfam" id="PF01828">
    <property type="entry name" value="Peptidase_A4"/>
    <property type="match status" value="1"/>
</dbReference>
<organism evidence="4 5">
    <name type="scientific">Rudaeicoccus suwonensis</name>
    <dbReference type="NCBI Taxonomy" id="657409"/>
    <lineage>
        <taxon>Bacteria</taxon>
        <taxon>Bacillati</taxon>
        <taxon>Actinomycetota</taxon>
        <taxon>Actinomycetes</taxon>
        <taxon>Micrococcales</taxon>
        <taxon>Dermacoccaceae</taxon>
        <taxon>Rudaeicoccus</taxon>
    </lineage>
</organism>
<feature type="chain" id="PRO_5022197801" evidence="3">
    <location>
        <begin position="28"/>
        <end position="273"/>
    </location>
</feature>
<feature type="active site" description="Proton acceptor" evidence="1">
    <location>
        <position position="199"/>
    </location>
</feature>
<dbReference type="InterPro" id="IPR038656">
    <property type="entry name" value="Peptidase_G1_sf"/>
</dbReference>
<dbReference type="PANTHER" id="PTHR37536:SF1">
    <property type="entry name" value="ASPERGILLOPEPSIN, PUTAITVE (AFU_ORTHOLOGUE AFUA_7G01200)"/>
    <property type="match status" value="1"/>
</dbReference>
<dbReference type="PANTHER" id="PTHR37536">
    <property type="entry name" value="PUTATIVE (AFU_ORTHOLOGUE AFUA_3G02970)-RELATED"/>
    <property type="match status" value="1"/>
</dbReference>
<evidence type="ECO:0000256" key="2">
    <source>
        <dbReference type="SAM" id="MobiDB-lite"/>
    </source>
</evidence>
<feature type="region of interest" description="Disordered" evidence="2">
    <location>
        <begin position="241"/>
        <end position="273"/>
    </location>
</feature>
<sequence>MTRMTFRVAAVTAVAAMATIGMSTASAHPSAAAAAPRANSAVAHRIVGFGKHFGHATNGATTDYNWAGYAQTGANGSAKTTSATWTVPTLSTKYNGYSSTWVGVDGFNNSYLTQTGTEADVVNGQVQYDAWWEVITPSDEAPETLFSTLTVKPGDSITASVTTTGSKSTMKLVDNTTGKSASHTASYKGPGSSAEWIQEDTDVNGDISAAPDWHSITFSNILRNGANPDLQSSQSLDIVDQNGTQETSTSAPNSAGNGFTTTWLATGTPTPVD</sequence>
<dbReference type="GO" id="GO:0070007">
    <property type="term" value="F:glutamic-type endopeptidase activity"/>
    <property type="evidence" value="ECO:0007669"/>
    <property type="project" value="InterPro"/>
</dbReference>
<feature type="compositionally biased region" description="Polar residues" evidence="2">
    <location>
        <begin position="241"/>
        <end position="259"/>
    </location>
</feature>
<evidence type="ECO:0000313" key="4">
    <source>
        <dbReference type="EMBL" id="TWE10104.1"/>
    </source>
</evidence>
<dbReference type="OrthoDB" id="2630173at2"/>
<dbReference type="AlphaFoldDB" id="A0A561E3B9"/>
<keyword evidence="5" id="KW-1185">Reference proteome</keyword>
<keyword evidence="3" id="KW-0732">Signal</keyword>
<dbReference type="Proteomes" id="UP000318297">
    <property type="component" value="Unassembled WGS sequence"/>
</dbReference>
<reference evidence="4 5" key="1">
    <citation type="submission" date="2019-06" db="EMBL/GenBank/DDBJ databases">
        <title>Sequencing the genomes of 1000 actinobacteria strains.</title>
        <authorList>
            <person name="Klenk H.-P."/>
        </authorList>
    </citation>
    <scope>NUCLEOTIDE SEQUENCE [LARGE SCALE GENOMIC DNA]</scope>
    <source>
        <strain evidence="4 5">DSM 19560</strain>
    </source>
</reference>
<gene>
    <name evidence="4" type="ORF">BKA23_2455</name>
</gene>
<feature type="compositionally biased region" description="Low complexity" evidence="2">
    <location>
        <begin position="260"/>
        <end position="273"/>
    </location>
</feature>
<dbReference type="CDD" id="cd13426">
    <property type="entry name" value="Peptidase_G1"/>
    <property type="match status" value="1"/>
</dbReference>
<dbReference type="SUPFAM" id="SSF49899">
    <property type="entry name" value="Concanavalin A-like lectins/glucanases"/>
    <property type="match status" value="1"/>
</dbReference>
<dbReference type="EMBL" id="VIVQ01000002">
    <property type="protein sequence ID" value="TWE10104.1"/>
    <property type="molecule type" value="Genomic_DNA"/>
</dbReference>
<feature type="signal peptide" evidence="3">
    <location>
        <begin position="1"/>
        <end position="27"/>
    </location>
</feature>
<accession>A0A561E3B9</accession>
<comment type="caution">
    <text evidence="4">The sequence shown here is derived from an EMBL/GenBank/DDBJ whole genome shotgun (WGS) entry which is preliminary data.</text>
</comment>
<proteinExistence type="predicted"/>
<dbReference type="Gene3D" id="2.60.120.700">
    <property type="entry name" value="Peptidase G1"/>
    <property type="match status" value="1"/>
</dbReference>
<dbReference type="InterPro" id="IPR013320">
    <property type="entry name" value="ConA-like_dom_sf"/>
</dbReference>
<evidence type="ECO:0000313" key="5">
    <source>
        <dbReference type="Proteomes" id="UP000318297"/>
    </source>
</evidence>
<evidence type="ECO:0000256" key="1">
    <source>
        <dbReference type="PIRSR" id="PIRSR600250-50"/>
    </source>
</evidence>
<name>A0A561E3B9_9MICO</name>
<protein>
    <submittedName>
        <fullName evidence="4">Peptidase A4-like protein</fullName>
    </submittedName>
</protein>
<evidence type="ECO:0000256" key="3">
    <source>
        <dbReference type="SAM" id="SignalP"/>
    </source>
</evidence>